<dbReference type="EMBL" id="JBDJNQ010000006">
    <property type="protein sequence ID" value="MEN5378358.1"/>
    <property type="molecule type" value="Genomic_DNA"/>
</dbReference>
<evidence type="ECO:0000313" key="2">
    <source>
        <dbReference type="EMBL" id="MEN5378358.1"/>
    </source>
</evidence>
<comment type="caution">
    <text evidence="2">The sequence shown here is derived from an EMBL/GenBank/DDBJ whole genome shotgun (WGS) entry which is preliminary data.</text>
</comment>
<sequence length="189" mass="21559">MKFKFPTPRPKKIAKTTLSRFLRKRMIYYVVPNILFNTLVAYASFQEIGFTHFFEGPQSLARLTLPMAIFLPLILTVDIIKRVAVAADQGAIEYRIADELNKNKFMARLGILHAVVTGLLILSFLLFAQFSLSKYYKLDPLAMAILDGVLAGILSVLFTYLPIWKLKKHFYKPEPDVKVSSNEQDSILQ</sequence>
<protein>
    <submittedName>
        <fullName evidence="2">Uncharacterized protein</fullName>
    </submittedName>
</protein>
<feature type="transmembrane region" description="Helical" evidence="1">
    <location>
        <begin position="105"/>
        <end position="128"/>
    </location>
</feature>
<feature type="transmembrane region" description="Helical" evidence="1">
    <location>
        <begin position="26"/>
        <end position="45"/>
    </location>
</feature>
<gene>
    <name evidence="2" type="ORF">ABE541_13920</name>
</gene>
<feature type="transmembrane region" description="Helical" evidence="1">
    <location>
        <begin position="65"/>
        <end position="84"/>
    </location>
</feature>
<accession>A0ABV0BVT9</accession>
<evidence type="ECO:0000256" key="1">
    <source>
        <dbReference type="SAM" id="Phobius"/>
    </source>
</evidence>
<organism evidence="2 3">
    <name type="scientific">Sphingobacterium kitahiroshimense</name>
    <dbReference type="NCBI Taxonomy" id="470446"/>
    <lineage>
        <taxon>Bacteria</taxon>
        <taxon>Pseudomonadati</taxon>
        <taxon>Bacteroidota</taxon>
        <taxon>Sphingobacteriia</taxon>
        <taxon>Sphingobacteriales</taxon>
        <taxon>Sphingobacteriaceae</taxon>
        <taxon>Sphingobacterium</taxon>
    </lineage>
</organism>
<keyword evidence="3" id="KW-1185">Reference proteome</keyword>
<name>A0ABV0BVT9_9SPHI</name>
<keyword evidence="1" id="KW-1133">Transmembrane helix</keyword>
<feature type="transmembrane region" description="Helical" evidence="1">
    <location>
        <begin position="140"/>
        <end position="163"/>
    </location>
</feature>
<keyword evidence="1" id="KW-0472">Membrane</keyword>
<proteinExistence type="predicted"/>
<dbReference type="Proteomes" id="UP001409291">
    <property type="component" value="Unassembled WGS sequence"/>
</dbReference>
<reference evidence="2 3" key="1">
    <citation type="submission" date="2024-04" db="EMBL/GenBank/DDBJ databases">
        <title>WGS of bacteria from Torrens River.</title>
        <authorList>
            <person name="Wyrsch E.R."/>
            <person name="Drigo B."/>
        </authorList>
    </citation>
    <scope>NUCLEOTIDE SEQUENCE [LARGE SCALE GENOMIC DNA]</scope>
    <source>
        <strain evidence="2 3">TWI391</strain>
    </source>
</reference>
<dbReference type="RefSeq" id="WP_346581528.1">
    <property type="nucleotide sequence ID" value="NZ_JBDJNQ010000006.1"/>
</dbReference>
<keyword evidence="1" id="KW-0812">Transmembrane</keyword>
<evidence type="ECO:0000313" key="3">
    <source>
        <dbReference type="Proteomes" id="UP001409291"/>
    </source>
</evidence>